<feature type="compositionally biased region" description="Low complexity" evidence="3">
    <location>
        <begin position="535"/>
        <end position="554"/>
    </location>
</feature>
<feature type="region of interest" description="Disordered" evidence="3">
    <location>
        <begin position="1448"/>
        <end position="1506"/>
    </location>
</feature>
<dbReference type="InterPro" id="IPR016024">
    <property type="entry name" value="ARM-type_fold"/>
</dbReference>
<comment type="similarity">
    <text evidence="1">Belongs to the CMC family.</text>
</comment>
<dbReference type="GO" id="GO:0005929">
    <property type="term" value="C:cilium"/>
    <property type="evidence" value="ECO:0007669"/>
    <property type="project" value="TreeGrafter"/>
</dbReference>
<feature type="domain" description="TOG" evidence="4">
    <location>
        <begin position="1995"/>
        <end position="2241"/>
    </location>
</feature>
<dbReference type="PROSITE" id="PS51808">
    <property type="entry name" value="CHCH"/>
    <property type="match status" value="1"/>
</dbReference>
<feature type="compositionally biased region" description="Polar residues" evidence="3">
    <location>
        <begin position="1057"/>
        <end position="1072"/>
    </location>
</feature>
<dbReference type="InterPro" id="IPR013892">
    <property type="entry name" value="Cyt_c_biogenesis_Cmc1-like"/>
</dbReference>
<dbReference type="InterPro" id="IPR034085">
    <property type="entry name" value="TOG"/>
</dbReference>
<evidence type="ECO:0000313" key="5">
    <source>
        <dbReference type="EnsemblMetazoa" id="AQUA000743-PA"/>
    </source>
</evidence>
<feature type="compositionally biased region" description="Acidic residues" evidence="3">
    <location>
        <begin position="1913"/>
        <end position="1929"/>
    </location>
</feature>
<dbReference type="PANTHER" id="PTHR21567:SF87">
    <property type="entry name" value="CRESCERIN-LIKE PROTEIN CHE-12"/>
    <property type="match status" value="1"/>
</dbReference>
<evidence type="ECO:0000259" key="4">
    <source>
        <dbReference type="SMART" id="SM01349"/>
    </source>
</evidence>
<dbReference type="Pfam" id="PF12348">
    <property type="entry name" value="CLASP_N"/>
    <property type="match status" value="1"/>
</dbReference>
<dbReference type="GO" id="GO:0008017">
    <property type="term" value="F:microtubule binding"/>
    <property type="evidence" value="ECO:0007669"/>
    <property type="project" value="TreeGrafter"/>
</dbReference>
<feature type="region of interest" description="Disordered" evidence="3">
    <location>
        <begin position="760"/>
        <end position="945"/>
    </location>
</feature>
<feature type="compositionally biased region" description="Polar residues" evidence="3">
    <location>
        <begin position="1895"/>
        <end position="1909"/>
    </location>
</feature>
<evidence type="ECO:0000256" key="3">
    <source>
        <dbReference type="SAM" id="MobiDB-lite"/>
    </source>
</evidence>
<keyword evidence="2" id="KW-1015">Disulfide bond</keyword>
<feature type="compositionally biased region" description="Polar residues" evidence="3">
    <location>
        <begin position="590"/>
        <end position="611"/>
    </location>
</feature>
<feature type="compositionally biased region" description="Low complexity" evidence="3">
    <location>
        <begin position="618"/>
        <end position="644"/>
    </location>
</feature>
<protein>
    <recommendedName>
        <fullName evidence="4">TOG domain-containing protein</fullName>
    </recommendedName>
</protein>
<dbReference type="SMART" id="SM01349">
    <property type="entry name" value="TOG"/>
    <property type="match status" value="2"/>
</dbReference>
<dbReference type="Proteomes" id="UP000076407">
    <property type="component" value="Unassembled WGS sequence"/>
</dbReference>
<dbReference type="Pfam" id="PF08583">
    <property type="entry name" value="Cmc1"/>
    <property type="match status" value="1"/>
</dbReference>
<feature type="domain" description="TOG" evidence="4">
    <location>
        <begin position="1075"/>
        <end position="1290"/>
    </location>
</feature>
<dbReference type="EnsemblMetazoa" id="AQUA000743-RA">
    <property type="protein sequence ID" value="AQUA000743-PA"/>
    <property type="gene ID" value="AQUA000743"/>
</dbReference>
<reference evidence="5" key="1">
    <citation type="submission" date="2020-05" db="UniProtKB">
        <authorList>
            <consortium name="EnsemblMetazoa"/>
        </authorList>
    </citation>
    <scope>IDENTIFICATION</scope>
    <source>
        <strain evidence="5">SANGQUA</strain>
    </source>
</reference>
<feature type="region of interest" description="Disordered" evidence="3">
    <location>
        <begin position="1051"/>
        <end position="1072"/>
    </location>
</feature>
<feature type="region of interest" description="Disordered" evidence="3">
    <location>
        <begin position="1600"/>
        <end position="1692"/>
    </location>
</feature>
<name>A0A182WT89_ANOQN</name>
<feature type="compositionally biased region" description="Basic and acidic residues" evidence="3">
    <location>
        <begin position="774"/>
        <end position="796"/>
    </location>
</feature>
<feature type="compositionally biased region" description="Polar residues" evidence="3">
    <location>
        <begin position="1658"/>
        <end position="1674"/>
    </location>
</feature>
<feature type="compositionally biased region" description="Polar residues" evidence="3">
    <location>
        <begin position="1789"/>
        <end position="1808"/>
    </location>
</feature>
<feature type="compositionally biased region" description="Acidic residues" evidence="3">
    <location>
        <begin position="1857"/>
        <end position="1866"/>
    </location>
</feature>
<feature type="compositionally biased region" description="Low complexity" evidence="3">
    <location>
        <begin position="1637"/>
        <end position="1650"/>
    </location>
</feature>
<feature type="region of interest" description="Disordered" evidence="3">
    <location>
        <begin position="8"/>
        <end position="38"/>
    </location>
</feature>
<feature type="compositionally biased region" description="Polar residues" evidence="3">
    <location>
        <begin position="854"/>
        <end position="877"/>
    </location>
</feature>
<feature type="compositionally biased region" description="Basic residues" evidence="3">
    <location>
        <begin position="1625"/>
        <end position="1634"/>
    </location>
</feature>
<feature type="compositionally biased region" description="Polar residues" evidence="3">
    <location>
        <begin position="1413"/>
        <end position="1430"/>
    </location>
</feature>
<dbReference type="InterPro" id="IPR024395">
    <property type="entry name" value="CLASP_N_dom"/>
</dbReference>
<feature type="compositionally biased region" description="Low complexity" evidence="3">
    <location>
        <begin position="504"/>
        <end position="528"/>
    </location>
</feature>
<dbReference type="SUPFAM" id="SSF48371">
    <property type="entry name" value="ARM repeat"/>
    <property type="match status" value="2"/>
</dbReference>
<evidence type="ECO:0000313" key="6">
    <source>
        <dbReference type="Proteomes" id="UP000076407"/>
    </source>
</evidence>
<feature type="compositionally biased region" description="Polar residues" evidence="3">
    <location>
        <begin position="555"/>
        <end position="564"/>
    </location>
</feature>
<dbReference type="InterPro" id="IPR011989">
    <property type="entry name" value="ARM-like"/>
</dbReference>
<dbReference type="PANTHER" id="PTHR21567">
    <property type="entry name" value="CLASP"/>
    <property type="match status" value="1"/>
</dbReference>
<dbReference type="GO" id="GO:0000226">
    <property type="term" value="P:microtubule cytoskeleton organization"/>
    <property type="evidence" value="ECO:0007669"/>
    <property type="project" value="TreeGrafter"/>
</dbReference>
<feature type="compositionally biased region" description="Low complexity" evidence="3">
    <location>
        <begin position="10"/>
        <end position="26"/>
    </location>
</feature>
<dbReference type="VEuPathDB" id="VectorBase:AQUA017862"/>
<organism evidence="5 6">
    <name type="scientific">Anopheles quadriannulatus</name>
    <name type="common">Mosquito</name>
    <dbReference type="NCBI Taxonomy" id="34691"/>
    <lineage>
        <taxon>Eukaryota</taxon>
        <taxon>Metazoa</taxon>
        <taxon>Ecdysozoa</taxon>
        <taxon>Arthropoda</taxon>
        <taxon>Hexapoda</taxon>
        <taxon>Insecta</taxon>
        <taxon>Pterygota</taxon>
        <taxon>Neoptera</taxon>
        <taxon>Endopterygota</taxon>
        <taxon>Diptera</taxon>
        <taxon>Nematocera</taxon>
        <taxon>Culicoidea</taxon>
        <taxon>Culicidae</taxon>
        <taxon>Anophelinae</taxon>
        <taxon>Anopheles</taxon>
    </lineage>
</organism>
<dbReference type="GO" id="GO:0005881">
    <property type="term" value="C:cytoplasmic microtubule"/>
    <property type="evidence" value="ECO:0007669"/>
    <property type="project" value="TreeGrafter"/>
</dbReference>
<accession>A0A182WT89</accession>
<dbReference type="Gene3D" id="1.25.10.10">
    <property type="entry name" value="Leucine-rich Repeat Variant"/>
    <property type="match status" value="3"/>
</dbReference>
<feature type="region of interest" description="Disordered" evidence="3">
    <location>
        <begin position="1732"/>
        <end position="1808"/>
    </location>
</feature>
<proteinExistence type="inferred from homology"/>
<evidence type="ECO:0000256" key="1">
    <source>
        <dbReference type="ARBA" id="ARBA00007347"/>
    </source>
</evidence>
<feature type="region of interest" description="Disordered" evidence="3">
    <location>
        <begin position="1855"/>
        <end position="1941"/>
    </location>
</feature>
<feature type="compositionally biased region" description="Low complexity" evidence="3">
    <location>
        <begin position="882"/>
        <end position="900"/>
    </location>
</feature>
<feature type="compositionally biased region" description="Polar residues" evidence="3">
    <location>
        <begin position="762"/>
        <end position="773"/>
    </location>
</feature>
<keyword evidence="6" id="KW-1185">Reference proteome</keyword>
<feature type="region of interest" description="Disordered" evidence="3">
    <location>
        <begin position="311"/>
        <end position="341"/>
    </location>
</feature>
<feature type="compositionally biased region" description="Low complexity" evidence="3">
    <location>
        <begin position="569"/>
        <end position="588"/>
    </location>
</feature>
<evidence type="ECO:0000256" key="2">
    <source>
        <dbReference type="ARBA" id="ARBA00023157"/>
    </source>
</evidence>
<feature type="region of interest" description="Disordered" evidence="3">
    <location>
        <begin position="504"/>
        <end position="692"/>
    </location>
</feature>
<sequence length="2312" mass="254831">MFFRRVFAKNAAGSSSSGDSATSSNGNTGGGSMHAMHGSSLGMSANGVPLESPARYRRALNVEDNHRVLSVLQLTPLWEYIIRNNELPVGLNMNELFREFLERLHDPEFQVRQHALRVLIDVIIVLRDETDIYFAPLLPPIIDNLGHPSPAVRKGALDVLKVYIAQTKLPETVMLEIMNYGMDRNPKDPLSSRYIVGVMLALPSLIQPAILTAKRTFILRAVINALGGKMVQITYQEIALKILLKIKNTIGSREFYECISVAYRRDFDLLCNVYGLPNPPKSPRRDPVVPPGEIPLGNVDMRKSWKPTVTPGAPMPPMQPLSPKAQRWKSGSHGDISRSTVTNEPVRLRHRVGSDERLPAQHDYILSKGPGGGPLLRRVSLEKIDDSKVIMETEIKINKESVTMRILEAENSNSNSISEESDEDNANKRFGVVRVLTDSELEDSVTVKSIAGSQATMQQELLHSSDTEYVRRTPRRVRFGGEIVKMRTPDSDTFDQSDQDALTLSQTSNQSTQLLSSSSATSDRTSSTMAPPQRSSLKSASSSSDRSSTTYSNTMMRRQYSQSADTERSSPPSTMALSSSDFNSSFTSKLRPSSAKSIMETSGLSELNSGSDPEDNLAPSMVASSVAEEVENSASRASSRPKSSLTRPKSAKTPPPEPKEIQQPEPVKINNTAPQHPETPDAQSRPEPDPLTAAALDASSILADKIEEVKQAIQGIESKINNVVMQKADSIDTVQNHNAGHSSTPKLEPNLSLEVLMKTNHNENAANLEQDPSQAEHNKKDYTKELNIEIPKEEKLQNAPPPPSPKPAQAAGKGEGVTPVTSQIKPIPKIVRSSGIPRLNTMPSPKTMRKAHETLNNAPKSPTTGSSDGKGQLTPQPANAVRGRTLSRSRSATSATMKRSVYISPSSLSPKPHSGIEMIHNLLRSPSTSPHRSRRKSSNVSDAKSLDMIAASDKNNNTTQLISSVSESVVDGRTDKCISVNEDDIFDVFGKTIATQTSVDELVDRPTPFVPFTRTPSRLAFGAPSDANGNEIISTLSPSAADGHEKFVSFSKDRTHSPNVSRPESPKQTQPPMQQIISSWEDLGIVSRLTLLQLKSPDWRLRSQGFCSIEEALKSSDNLAKVQPYLESLLRTLLSSERNLDVIDDKVRMLVNLVSRLPLENLEDRVGQIMTGLCRQGGPGSNTVAKALMQRLPTAAIVQRLLSDDFLHAKSSKFRENALQTVLFALMTFPSTYFDIKTLISRATEAALDRKKRVRHAALDVLAVLGQISSPKLVLDVVCAAVGTRSEGNHLITAVKARLARKQLPFIGPDGSVEYAIKVPSNRASSVIMFGADVDWIEAGSGSASPTFNRPGRNKYPSFQVENSSFEDIRQKPSFTVFDEIKQPIETSKIATHSGWTSKIPVSYADNMAQPVGPSNATRPMYGNGQSSRSYPELLDSKLTAAAGAKPGTINNRKLEGNLSGIPQIANGKLSRNATSSSSSSRFPEMDPKTNGKAMLAKNNNPYEMRTPRMRGKLYSRNSDGFMSDTIASANKQVHNDIRPATDPVVESEGFRQSRFGMRFYNPNLMGSDNNNSAANGAKSAMSVCKTITSDEFVGAPHNKQQMTTHVQKQDVDQRPNLSPSKGFNNHHHHHHDHHAASNGGANNRSNSASHGEHQNYYADSNMGTGSGTAPSTPHRTRFLGEHQPPAGAGINQESYIIHRDENYDSEQDERSSNDSTSTRIISNSILNFRERDRDRVTVGGDGPYPSALSGGSRPPSIPPVSRPQSVSSHKSIGSGVLKHQATPEGRTSRTSNASYSNASMKNASMGDNVSLKSHRSFAGKAPGDDRADGEWYGERATTPIHSEMDGISSNQVQYESDYDEEDDEQERNHDRHLKPKSPTTPKRYPTPSPRPLQGSYSTEELSSHNAYRQQEGEEDEEEEEDEEIEEELAISRPRSRVQSASMGNLQHLDRIEVAEQSPVPVSPKKILKKPFLVRRSSKVAPVKEVVSSVKAKNKLNEVIFQKTLRRFEKPKDALNNCLTHLESPNWEQNISGLQFFVRLIRHHPEVIDTQIHLLSVALAKQVRNLRSQVARAACQASAEFFATHRRCLEGEAEDIATHLLHRTADTNKFLRADATQALEAMCDNVSIPKVVHIISYKGATHQNAVVRTTAAKLLNKIVQQLGSEKVFALPKETRDKLILTGAHLLLEGSLETRNYTKSMFKQLADHSNYSKDRRLRKVELEVLIPKIMRERAKTEKCIPEVKAFEDCCKGSGLFMVAKCQEQNDALKACSMEWYRNEQFKQECTEIYLAERSEFRRTGLPKKFRKNDATGK</sequence>
<feature type="region of interest" description="Disordered" evidence="3">
    <location>
        <begin position="1411"/>
        <end position="1431"/>
    </location>
</feature>